<name>A0A1Q6DVM4_METT1</name>
<keyword evidence="1" id="KW-0472">Membrane</keyword>
<keyword evidence="1" id="KW-0812">Transmembrane</keyword>
<keyword evidence="3" id="KW-1185">Reference proteome</keyword>
<sequence length="163" mass="17300">MEFSVLGAGLFTVTIGLWIAGMGLAGLADLETALKIVFLVGIVTGILFTWTLVLKDYFSATILGVAGIFNFMQAGISGFYENYDDKTASQVLSYIGIFLLVAGAVAFTELALTYVGAWLVLAGIILFLITSAVYGKAPKACSYGIIGISIINTVLSYMIWLGL</sequence>
<gene>
    <name evidence="2" type="ORF">BTN85_0910</name>
</gene>
<comment type="caution">
    <text evidence="2">The sequence shown here is derived from an EMBL/GenBank/DDBJ whole genome shotgun (WGS) entry which is preliminary data.</text>
</comment>
<dbReference type="InParanoid" id="A0A1Q6DVM4"/>
<evidence type="ECO:0000313" key="2">
    <source>
        <dbReference type="EMBL" id="OKY78419.1"/>
    </source>
</evidence>
<organism evidence="2 3">
    <name type="scientific">Methanohalarchaeum thermophilum</name>
    <dbReference type="NCBI Taxonomy" id="1903181"/>
    <lineage>
        <taxon>Archaea</taxon>
        <taxon>Methanobacteriati</taxon>
        <taxon>Methanobacteriota</taxon>
        <taxon>Methanonatronarchaeia</taxon>
        <taxon>Methanonatronarchaeales</taxon>
        <taxon>Methanonatronarchaeaceae</taxon>
        <taxon>Candidatus Methanohalarchaeum</taxon>
    </lineage>
</organism>
<feature type="transmembrane region" description="Helical" evidence="1">
    <location>
        <begin position="91"/>
        <end position="108"/>
    </location>
</feature>
<accession>A0A1Q6DVM4</accession>
<dbReference type="AlphaFoldDB" id="A0A1Q6DVM4"/>
<keyword evidence="1" id="KW-1133">Transmembrane helix</keyword>
<feature type="transmembrane region" description="Helical" evidence="1">
    <location>
        <begin position="32"/>
        <end position="51"/>
    </location>
</feature>
<feature type="transmembrane region" description="Helical" evidence="1">
    <location>
        <begin position="114"/>
        <end position="134"/>
    </location>
</feature>
<dbReference type="EMBL" id="MSDW01000001">
    <property type="protein sequence ID" value="OKY78419.1"/>
    <property type="molecule type" value="Genomic_DNA"/>
</dbReference>
<feature type="transmembrane region" description="Helical" evidence="1">
    <location>
        <begin position="6"/>
        <end position="25"/>
    </location>
</feature>
<protein>
    <submittedName>
        <fullName evidence="2">Uncharacterized protein</fullName>
    </submittedName>
</protein>
<feature type="transmembrane region" description="Helical" evidence="1">
    <location>
        <begin position="57"/>
        <end position="79"/>
    </location>
</feature>
<evidence type="ECO:0000256" key="1">
    <source>
        <dbReference type="SAM" id="Phobius"/>
    </source>
</evidence>
<reference evidence="2" key="1">
    <citation type="submission" date="2016-12" db="EMBL/GenBank/DDBJ databases">
        <title>Discovery of methanogenic haloarchaea.</title>
        <authorList>
            <person name="Sorokin D.Y."/>
            <person name="Makarova K.S."/>
            <person name="Abbas B."/>
            <person name="Ferrer M."/>
            <person name="Golyshin P.N."/>
        </authorList>
    </citation>
    <scope>NUCLEOTIDE SEQUENCE [LARGE SCALE GENOMIC DNA]</scope>
    <source>
        <strain evidence="2">HMET1</strain>
    </source>
</reference>
<feature type="transmembrane region" description="Helical" evidence="1">
    <location>
        <begin position="141"/>
        <end position="160"/>
    </location>
</feature>
<dbReference type="STRING" id="1903181.BTN85_0910"/>
<dbReference type="Proteomes" id="UP000185744">
    <property type="component" value="Unassembled WGS sequence"/>
</dbReference>
<evidence type="ECO:0000313" key="3">
    <source>
        <dbReference type="Proteomes" id="UP000185744"/>
    </source>
</evidence>
<proteinExistence type="predicted"/>